<dbReference type="InterPro" id="IPR015942">
    <property type="entry name" value="Asp/Glu/hydantoin_racemase"/>
</dbReference>
<dbReference type="CDD" id="cd10220">
    <property type="entry name" value="ASKHA_NBD_Arp2"/>
    <property type="match status" value="1"/>
</dbReference>
<evidence type="ECO:0000256" key="1">
    <source>
        <dbReference type="ARBA" id="ARBA00004245"/>
    </source>
</evidence>
<protein>
    <submittedName>
        <fullName evidence="9">Arp2/3 complex subunit, actin nucleation center</fullName>
    </submittedName>
</protein>
<dbReference type="EMBL" id="JASNWA010000003">
    <property type="protein sequence ID" value="KAK3178529.1"/>
    <property type="molecule type" value="Genomic_DNA"/>
</dbReference>
<dbReference type="Pfam" id="PF00022">
    <property type="entry name" value="Actin"/>
    <property type="match status" value="1"/>
</dbReference>
<organism evidence="9 10">
    <name type="scientific">Lepraria neglecta</name>
    <dbReference type="NCBI Taxonomy" id="209136"/>
    <lineage>
        <taxon>Eukaryota</taxon>
        <taxon>Fungi</taxon>
        <taxon>Dikarya</taxon>
        <taxon>Ascomycota</taxon>
        <taxon>Pezizomycotina</taxon>
        <taxon>Lecanoromycetes</taxon>
        <taxon>OSLEUM clade</taxon>
        <taxon>Lecanoromycetidae</taxon>
        <taxon>Lecanorales</taxon>
        <taxon>Lecanorineae</taxon>
        <taxon>Stereocaulaceae</taxon>
        <taxon>Lepraria</taxon>
    </lineage>
</organism>
<comment type="caution">
    <text evidence="9">The sequence shown here is derived from an EMBL/GenBank/DDBJ whole genome shotgun (WGS) entry which is preliminary data.</text>
</comment>
<evidence type="ECO:0000256" key="6">
    <source>
        <dbReference type="ARBA" id="ARBA00023203"/>
    </source>
</evidence>
<dbReference type="Gene3D" id="3.90.640.10">
    <property type="entry name" value="Actin, Chain A, domain 4"/>
    <property type="match status" value="1"/>
</dbReference>
<dbReference type="InterPro" id="IPR020902">
    <property type="entry name" value="Actin/actin-like_CS"/>
</dbReference>
<dbReference type="PANTHER" id="PTHR11937">
    <property type="entry name" value="ACTIN"/>
    <property type="match status" value="1"/>
</dbReference>
<evidence type="ECO:0000313" key="9">
    <source>
        <dbReference type="EMBL" id="KAK3178529.1"/>
    </source>
</evidence>
<keyword evidence="10" id="KW-1185">Reference proteome</keyword>
<dbReference type="InterPro" id="IPR053714">
    <property type="entry name" value="Iso_Racemase_Enz_sf"/>
</dbReference>
<dbReference type="Proteomes" id="UP001276659">
    <property type="component" value="Unassembled WGS sequence"/>
</dbReference>
<dbReference type="FunFam" id="3.30.420.40:FF:000050">
    <property type="entry name" value="Actin, alpha skeletal muscle"/>
    <property type="match status" value="1"/>
</dbReference>
<evidence type="ECO:0000313" key="10">
    <source>
        <dbReference type="Proteomes" id="UP001276659"/>
    </source>
</evidence>
<keyword evidence="6" id="KW-0009">Actin-binding</keyword>
<dbReference type="SUPFAM" id="SSF53067">
    <property type="entry name" value="Actin-like ATPase domain"/>
    <property type="match status" value="2"/>
</dbReference>
<dbReference type="GO" id="GO:0005524">
    <property type="term" value="F:ATP binding"/>
    <property type="evidence" value="ECO:0007669"/>
    <property type="project" value="UniProtKB-KW"/>
</dbReference>
<dbReference type="PROSITE" id="PS01132">
    <property type="entry name" value="ACTINS_ACT_LIKE"/>
    <property type="match status" value="1"/>
</dbReference>
<dbReference type="GO" id="GO:0003779">
    <property type="term" value="F:actin binding"/>
    <property type="evidence" value="ECO:0007669"/>
    <property type="project" value="UniProtKB-KW"/>
</dbReference>
<dbReference type="Gene3D" id="3.40.50.12500">
    <property type="match status" value="1"/>
</dbReference>
<proteinExistence type="inferred from homology"/>
<reference evidence="9" key="1">
    <citation type="submission" date="2022-11" db="EMBL/GenBank/DDBJ databases">
        <title>Chromosomal genome sequence assembly and mating type (MAT) locus characterization of the leprose asexual lichenized fungus Lepraria neglecta (Nyl.) Erichsen.</title>
        <authorList>
            <person name="Allen J.L."/>
            <person name="Pfeffer B."/>
        </authorList>
    </citation>
    <scope>NUCLEOTIDE SEQUENCE</scope>
    <source>
        <strain evidence="9">Allen 5258</strain>
    </source>
</reference>
<keyword evidence="7" id="KW-0206">Cytoskeleton</keyword>
<name>A0AAD9ZG27_9LECA</name>
<accession>A0AAD9ZG27</accession>
<evidence type="ECO:0000256" key="7">
    <source>
        <dbReference type="ARBA" id="ARBA00023212"/>
    </source>
</evidence>
<evidence type="ECO:0000256" key="4">
    <source>
        <dbReference type="ARBA" id="ARBA00022741"/>
    </source>
</evidence>
<dbReference type="SMART" id="SM00268">
    <property type="entry name" value="ACTIN"/>
    <property type="match status" value="1"/>
</dbReference>
<comment type="similarity">
    <text evidence="8">Belongs to the HyuE racemase family.</text>
</comment>
<evidence type="ECO:0000256" key="5">
    <source>
        <dbReference type="ARBA" id="ARBA00022840"/>
    </source>
</evidence>
<comment type="subcellular location">
    <subcellularLocation>
        <location evidence="1">Cytoplasm</location>
        <location evidence="1">Cytoskeleton</location>
    </subcellularLocation>
</comment>
<dbReference type="InterPro" id="IPR004000">
    <property type="entry name" value="Actin"/>
</dbReference>
<evidence type="ECO:0000256" key="8">
    <source>
        <dbReference type="ARBA" id="ARBA00038414"/>
    </source>
</evidence>
<dbReference type="Gene3D" id="3.30.420.40">
    <property type="match status" value="2"/>
</dbReference>
<evidence type="ECO:0000256" key="2">
    <source>
        <dbReference type="ARBA" id="ARBA00010121"/>
    </source>
</evidence>
<dbReference type="GO" id="GO:0005856">
    <property type="term" value="C:cytoskeleton"/>
    <property type="evidence" value="ECO:0007669"/>
    <property type="project" value="UniProtKB-SubCell"/>
</dbReference>
<keyword evidence="4" id="KW-0547">Nucleotide-binding</keyword>
<sequence length="606" mass="67088">MAEPPIVLDGGTGFLKVGYAAQNFPEYSYPSIVGRPILRSEERNGDIVVKDIMCGDEAAAARSMLQITYPMENGIVKRWDDMEHLWNYTFQEKMKIDTTGRKILLTEPPLNPLKNREQMCDVMFEKYGFGGVYVAIQAVLALYAQGLSSGVVVDSGDGVTHIVPVYESTVLNHLTRRLDVAGRDVTRNLIALLLRRGYALNRTADFETVRQIKEKLCYVSYDLELDQKLSEDTTVLVESYTLPDGRVIRVGSERFEAPECLFQPHLVDVEQPGIAEFLFNTIQSADVDIRTSLYKAIVLSGGSSMYPGLPSRMEKEIKQLWLTKVLAGNPERLNKFKVRIEDPPRRRHMVFLGGAVLANIMSDKENMWISKQEWEEQGPRVLEKLGPRPFRIKTEYGYLTAPSGVSSINNEDDAAISADACLPSILERRYLEFYDAFLVACYSPHPLVPLLKAHTSKPVLGIFEASIHSALQLLGQDGKKERFGIVSTGPQWKKILGDAITGDVLGQQKSDICYAGTETCDLNAGDLHGPGHEEREVEGAVKTATQRLINAAKEDGKGEVGVVILGCAGMVGMDDWVKEVVPHHVRVVDGVVAGVGVLQGLVRCGF</sequence>
<comment type="similarity">
    <text evidence="2">Belongs to the actin family. ARP2 subfamily.</text>
</comment>
<evidence type="ECO:0000256" key="3">
    <source>
        <dbReference type="ARBA" id="ARBA00022490"/>
    </source>
</evidence>
<dbReference type="AlphaFoldDB" id="A0AAD9ZG27"/>
<dbReference type="FunFam" id="3.90.640.10:FF:000005">
    <property type="entry name" value="Actin-related protein 2"/>
    <property type="match status" value="1"/>
</dbReference>
<dbReference type="InterPro" id="IPR043129">
    <property type="entry name" value="ATPase_NBD"/>
</dbReference>
<dbReference type="GO" id="GO:0034314">
    <property type="term" value="P:Arp2/3 complex-mediated actin nucleation"/>
    <property type="evidence" value="ECO:0007669"/>
    <property type="project" value="UniProtKB-ARBA"/>
</dbReference>
<keyword evidence="5" id="KW-0067">ATP-binding</keyword>
<dbReference type="Pfam" id="PF01177">
    <property type="entry name" value="Asp_Glu_race"/>
    <property type="match status" value="1"/>
</dbReference>
<gene>
    <name evidence="9" type="primary">ARP2</name>
    <name evidence="9" type="ORF">OEA41_000666</name>
</gene>
<dbReference type="GO" id="GO:0047661">
    <property type="term" value="F:amino-acid racemase activity"/>
    <property type="evidence" value="ECO:0007669"/>
    <property type="project" value="InterPro"/>
</dbReference>
<dbReference type="PRINTS" id="PR00190">
    <property type="entry name" value="ACTIN"/>
</dbReference>
<keyword evidence="3" id="KW-0963">Cytoplasm</keyword>